<comment type="caution">
    <text evidence="1">The sequence shown here is derived from an EMBL/GenBank/DDBJ whole genome shotgun (WGS) entry which is preliminary data.</text>
</comment>
<reference evidence="1 2" key="1">
    <citation type="submission" date="2014-03" db="EMBL/GenBank/DDBJ databases">
        <title>Genomics of Bifidobacteria.</title>
        <authorList>
            <person name="Ventura M."/>
            <person name="Milani C."/>
            <person name="Lugli G.A."/>
        </authorList>
    </citation>
    <scope>NUCLEOTIDE SEQUENCE [LARGE SCALE GENOMIC DNA]</scope>
    <source>
        <strain evidence="1 2">LMG 10736</strain>
    </source>
</reference>
<protein>
    <recommendedName>
        <fullName evidence="3">Lipoprotein</fullName>
    </recommendedName>
</protein>
<keyword evidence="2" id="KW-1185">Reference proteome</keyword>
<sequence>MQTRITSLRHARTAIRILAACVVAAMMLPTIGACTSPRIAGRAESEHQVSECEIAYRSATAGDERARTAPLLERYLAASSSAQAWQTVAAICPQRLSEGIIRSAQAQWNAQNIAASLSTTYTASTTDGNALRRQRLDGVTSLPLDNTTLRHLALAEDRAGSAMQLLAAKNAPGATLTLSDNHHAAGSQLMTLAGNNGDLRQKEYDVSALIANPSTATDHNTGLTAASAAIVEMDCTLEELAALSAAGQAPTTGDAATRTQQMLTVIRLVTGHCYQAFANGYPSGDFAVFASTSKQ</sequence>
<gene>
    <name evidence="1" type="ORF">BBOU_1490</name>
</gene>
<accession>A0A086ZIP8</accession>
<organism evidence="1 2">
    <name type="scientific">Bifidobacterium boum</name>
    <dbReference type="NCBI Taxonomy" id="78343"/>
    <lineage>
        <taxon>Bacteria</taxon>
        <taxon>Bacillati</taxon>
        <taxon>Actinomycetota</taxon>
        <taxon>Actinomycetes</taxon>
        <taxon>Bifidobacteriales</taxon>
        <taxon>Bifidobacteriaceae</taxon>
        <taxon>Bifidobacterium</taxon>
    </lineage>
</organism>
<dbReference type="RefSeq" id="WP_026502383.1">
    <property type="nucleotide sequence ID" value="NZ_JBQKIP010000018.1"/>
</dbReference>
<proteinExistence type="predicted"/>
<dbReference type="PROSITE" id="PS51257">
    <property type="entry name" value="PROKAR_LIPOPROTEIN"/>
    <property type="match status" value="1"/>
</dbReference>
<dbReference type="EMBL" id="JGYQ01000016">
    <property type="protein sequence ID" value="KFI46398.1"/>
    <property type="molecule type" value="Genomic_DNA"/>
</dbReference>
<dbReference type="OrthoDB" id="3239836at2"/>
<dbReference type="GeneID" id="303204590"/>
<evidence type="ECO:0000313" key="2">
    <source>
        <dbReference type="Proteomes" id="UP000029093"/>
    </source>
</evidence>
<name>A0A086ZIP8_9BIFI</name>
<evidence type="ECO:0008006" key="3">
    <source>
        <dbReference type="Google" id="ProtNLM"/>
    </source>
</evidence>
<dbReference type="AlphaFoldDB" id="A0A086ZIP8"/>
<dbReference type="Proteomes" id="UP000029093">
    <property type="component" value="Unassembled WGS sequence"/>
</dbReference>
<evidence type="ECO:0000313" key="1">
    <source>
        <dbReference type="EMBL" id="KFI46398.1"/>
    </source>
</evidence>